<dbReference type="Pfam" id="PF13391">
    <property type="entry name" value="HNH_2"/>
    <property type="match status" value="1"/>
</dbReference>
<reference evidence="2" key="1">
    <citation type="submission" date="2018-12" db="EMBL/GenBank/DDBJ databases">
        <authorList>
            <person name="Will S."/>
            <person name="Neumann-Schaal M."/>
            <person name="Henke P."/>
        </authorList>
    </citation>
    <scope>NUCLEOTIDE SEQUENCE</scope>
    <source>
        <strain evidence="2">PCC 7102</strain>
    </source>
</reference>
<name>A0A433UFG1_9CYAN</name>
<dbReference type="EMBL" id="RSCL01000074">
    <property type="protein sequence ID" value="RUS92547.1"/>
    <property type="molecule type" value="Genomic_DNA"/>
</dbReference>
<reference evidence="2" key="2">
    <citation type="journal article" date="2019" name="Genome Biol. Evol.">
        <title>Day and night: Metabolic profiles and evolutionary relationships of six axenic non-marine cyanobacteria.</title>
        <authorList>
            <person name="Will S.E."/>
            <person name="Henke P."/>
            <person name="Boedeker C."/>
            <person name="Huang S."/>
            <person name="Brinkmann H."/>
            <person name="Rohde M."/>
            <person name="Jarek M."/>
            <person name="Friedl T."/>
            <person name="Seufert S."/>
            <person name="Schumacher M."/>
            <person name="Overmann J."/>
            <person name="Neumann-Schaal M."/>
            <person name="Petersen J."/>
        </authorList>
    </citation>
    <scope>NUCLEOTIDE SEQUENCE [LARGE SCALE GENOMIC DNA]</scope>
    <source>
        <strain evidence="2">PCC 7102</strain>
    </source>
</reference>
<dbReference type="RefSeq" id="WP_127087768.1">
    <property type="nucleotide sequence ID" value="NZ_RSCL01000074.1"/>
</dbReference>
<gene>
    <name evidence="2" type="ORF">DSM106972_098800</name>
</gene>
<dbReference type="Proteomes" id="UP000271624">
    <property type="component" value="Unassembled WGS sequence"/>
</dbReference>
<evidence type="ECO:0000313" key="2">
    <source>
        <dbReference type="EMBL" id="RUS92547.1"/>
    </source>
</evidence>
<organism evidence="2 3">
    <name type="scientific">Dulcicalothrix desertica PCC 7102</name>
    <dbReference type="NCBI Taxonomy" id="232991"/>
    <lineage>
        <taxon>Bacteria</taxon>
        <taxon>Bacillati</taxon>
        <taxon>Cyanobacteriota</taxon>
        <taxon>Cyanophyceae</taxon>
        <taxon>Nostocales</taxon>
        <taxon>Calotrichaceae</taxon>
        <taxon>Dulcicalothrix</taxon>
    </lineage>
</organism>
<evidence type="ECO:0000313" key="3">
    <source>
        <dbReference type="Proteomes" id="UP000271624"/>
    </source>
</evidence>
<comment type="caution">
    <text evidence="2">The sequence shown here is derived from an EMBL/GenBank/DDBJ whole genome shotgun (WGS) entry which is preliminary data.</text>
</comment>
<dbReference type="PIRSF" id="PIRSF030850">
    <property type="entry name" value="UCP030850"/>
    <property type="match status" value="1"/>
</dbReference>
<dbReference type="InterPro" id="IPR011396">
    <property type="entry name" value="PT_DNA_restrict"/>
</dbReference>
<protein>
    <submittedName>
        <fullName evidence="2">HNH endonuclease</fullName>
    </submittedName>
</protein>
<dbReference type="OrthoDB" id="5678128at2"/>
<sequence length="323" mass="36863">MIKDLAYYCKKFAPRIKQTNPSGLNVNRSLGTAPNKPILLLSIIELISRGEIRKNQILLSGELVATFMNLWRHLEPTRKPDIGQPFFYLRSDGFWHFQPNPGFELAINSKAKLVSAGAIKQAIEYAYLDDKLWQILQDSHNRSVLIQVLIDEWFSGASNIEGILQVNAFAELQEELERAGGKIYQPSELDSEQKIIVRDAAFRKIVTATYNFSCAFCGHQILDINGQGIVDGAHILPFSKFYDDKIDNGLALCKTHHWAFDRGWFSIEDDYSIIVMDGLREQAPNCKPMHDFVGEQIMLPAQTQYYPRVEALKWHRENIFNAA</sequence>
<proteinExistence type="predicted"/>
<keyword evidence="2" id="KW-0378">Hydrolase</keyword>
<evidence type="ECO:0000259" key="1">
    <source>
        <dbReference type="Pfam" id="PF13391"/>
    </source>
</evidence>
<keyword evidence="2" id="KW-0255">Endonuclease</keyword>
<keyword evidence="2" id="KW-0540">Nuclease</keyword>
<dbReference type="AlphaFoldDB" id="A0A433UFG1"/>
<keyword evidence="3" id="KW-1185">Reference proteome</keyword>
<accession>A0A433UFG1</accession>
<dbReference type="GO" id="GO:0004519">
    <property type="term" value="F:endonuclease activity"/>
    <property type="evidence" value="ECO:0007669"/>
    <property type="project" value="UniProtKB-KW"/>
</dbReference>
<feature type="domain" description="HNH nuclease" evidence="1">
    <location>
        <begin position="214"/>
        <end position="268"/>
    </location>
</feature>
<dbReference type="InterPro" id="IPR003615">
    <property type="entry name" value="HNH_nuc"/>
</dbReference>